<accession>A0ABP0BDQ0</accession>
<comment type="caution">
    <text evidence="1">The sequence shown here is derived from an EMBL/GenBank/DDBJ whole genome shotgun (WGS) entry which is preliminary data.</text>
</comment>
<evidence type="ECO:0000313" key="1">
    <source>
        <dbReference type="EMBL" id="CAK7217752.1"/>
    </source>
</evidence>
<organism evidence="1 2">
    <name type="scientific">Sporothrix bragantina</name>
    <dbReference type="NCBI Taxonomy" id="671064"/>
    <lineage>
        <taxon>Eukaryota</taxon>
        <taxon>Fungi</taxon>
        <taxon>Dikarya</taxon>
        <taxon>Ascomycota</taxon>
        <taxon>Pezizomycotina</taxon>
        <taxon>Sordariomycetes</taxon>
        <taxon>Sordariomycetidae</taxon>
        <taxon>Ophiostomatales</taxon>
        <taxon>Ophiostomataceae</taxon>
        <taxon>Sporothrix</taxon>
    </lineage>
</organism>
<dbReference type="EMBL" id="CAWUHC010000021">
    <property type="protein sequence ID" value="CAK7217752.1"/>
    <property type="molecule type" value="Genomic_DNA"/>
</dbReference>
<dbReference type="InterPro" id="IPR023213">
    <property type="entry name" value="CAT-like_dom_sf"/>
</dbReference>
<reference evidence="1 2" key="1">
    <citation type="submission" date="2024-01" db="EMBL/GenBank/DDBJ databases">
        <authorList>
            <person name="Allen C."/>
            <person name="Tagirdzhanova G."/>
        </authorList>
    </citation>
    <scope>NUCLEOTIDE SEQUENCE [LARGE SCALE GENOMIC DNA]</scope>
</reference>
<dbReference type="Proteomes" id="UP001642406">
    <property type="component" value="Unassembled WGS sequence"/>
</dbReference>
<proteinExistence type="predicted"/>
<sequence length="479" mass="53926">MDTVNIPLTDQHRPIPNIRTRTFFVVKARLDADAMKIALDTLIREHWRKLGGRLYLNNATGYYEYHVPQEFKPASEYELFKWSTETKSGSIEVAAPKLMNKPSAEDCIGDSGVAFLPPVTDYDEHFRPSSWPYDYDESPADAPILYFHLTFYDDATVVAISLPHVVGDQLGTASLVRGWMNVLAGKAPPPLMEDDPMPQGREWSQLSKEEARGKKGHMHVRGTGEYVFVIIGFIPDLVLNSEEAHHVMFLPMPLIKSLRARITKQLEADGGNPGISDNDVISAIMCKFSRVHKGPKMMTLSQSVNLRGRVPKLSGPEAGGFLHNGMAHASCHFRMSKKTPLHEIANLNRQAINEILTPEGTEIHLAIAREMVRRKQTLHICEPFEKSYSITSWPAAWKDIDFLPAVEGYSALEKPQQEALKVPELFVFGRGGEKKTPHRYHCTVMFRNDNGYWIDYGNTLKNVAAVKAHLVSDPNLERL</sequence>
<gene>
    <name evidence="1" type="ORF">SBRCBS47491_003277</name>
</gene>
<protein>
    <submittedName>
        <fullName evidence="1">Uncharacterized protein</fullName>
    </submittedName>
</protein>
<dbReference type="Gene3D" id="3.30.559.10">
    <property type="entry name" value="Chloramphenicol acetyltransferase-like domain"/>
    <property type="match status" value="2"/>
</dbReference>
<keyword evidence="2" id="KW-1185">Reference proteome</keyword>
<evidence type="ECO:0000313" key="2">
    <source>
        <dbReference type="Proteomes" id="UP001642406"/>
    </source>
</evidence>
<name>A0ABP0BDQ0_9PEZI</name>